<dbReference type="AlphaFoldDB" id="A0AAV2HAI7"/>
<gene>
    <name evidence="2" type="ORF">GSLYS_00003426001</name>
</gene>
<evidence type="ECO:0000313" key="2">
    <source>
        <dbReference type="EMBL" id="CAL1529271.1"/>
    </source>
</evidence>
<dbReference type="Pfam" id="PF13561">
    <property type="entry name" value="adh_short_C2"/>
    <property type="match status" value="1"/>
</dbReference>
<name>A0AAV2HAI7_LYMST</name>
<dbReference type="Proteomes" id="UP001497497">
    <property type="component" value="Unassembled WGS sequence"/>
</dbReference>
<dbReference type="GO" id="GO:0005739">
    <property type="term" value="C:mitochondrion"/>
    <property type="evidence" value="ECO:0007669"/>
    <property type="project" value="TreeGrafter"/>
</dbReference>
<dbReference type="GO" id="GO:0006635">
    <property type="term" value="P:fatty acid beta-oxidation"/>
    <property type="evidence" value="ECO:0007669"/>
    <property type="project" value="TreeGrafter"/>
</dbReference>
<dbReference type="GO" id="GO:0008670">
    <property type="term" value="F:2,4-dienoyl-CoA reductase (NADPH) activity"/>
    <property type="evidence" value="ECO:0007669"/>
    <property type="project" value="TreeGrafter"/>
</dbReference>
<reference evidence="2 3" key="1">
    <citation type="submission" date="2024-04" db="EMBL/GenBank/DDBJ databases">
        <authorList>
            <consortium name="Genoscope - CEA"/>
            <person name="William W."/>
        </authorList>
    </citation>
    <scope>NUCLEOTIDE SEQUENCE [LARGE SCALE GENOMIC DNA]</scope>
</reference>
<dbReference type="PANTHER" id="PTHR43658:SF8">
    <property type="entry name" value="17-BETA-HYDROXYSTEROID DEHYDROGENASE 14-RELATED"/>
    <property type="match status" value="1"/>
</dbReference>
<evidence type="ECO:0000313" key="3">
    <source>
        <dbReference type="Proteomes" id="UP001497497"/>
    </source>
</evidence>
<dbReference type="PANTHER" id="PTHR43658">
    <property type="entry name" value="SHORT-CHAIN DEHYDROGENASE/REDUCTASE"/>
    <property type="match status" value="1"/>
</dbReference>
<accession>A0AAV2HAI7</accession>
<dbReference type="SUPFAM" id="SSF51735">
    <property type="entry name" value="NAD(P)-binding Rossmann-fold domains"/>
    <property type="match status" value="1"/>
</dbReference>
<evidence type="ECO:0008006" key="4">
    <source>
        <dbReference type="Google" id="ProtNLM"/>
    </source>
</evidence>
<dbReference type="InterPro" id="IPR036291">
    <property type="entry name" value="NAD(P)-bd_dom_sf"/>
</dbReference>
<comment type="caution">
    <text evidence="2">The sequence shown here is derived from an EMBL/GenBank/DDBJ whole genome shotgun (WGS) entry which is preliminary data.</text>
</comment>
<dbReference type="PRINTS" id="PR00081">
    <property type="entry name" value="GDHRDH"/>
</dbReference>
<evidence type="ECO:0000256" key="1">
    <source>
        <dbReference type="ARBA" id="ARBA00023002"/>
    </source>
</evidence>
<sequence>MAASYTSAFRNLLQRQLSKSVCPANASQRGFKADKTYLAKVTDHAKYFPAKTTPMLPPETFKGKLAFITGGATGLGKGLALNLSQLGAKVIIASRSADKLKKTAEEISNSTGNEVADYRLDVRDPAAIKSVFDAIESSHGLPDIVVNNAAGNFITPTERLSANAFTTVINIVLNGTAYITLDVGKRLIKAKKGAVFLAVSADYADSGSGFVVHSACAKAGVEALTRSLAAEWARYGMRFNAISPGPVETKGAFSRLDPTGQFMDKFVEKVPAGRIGEVGEFTNLATYLLSDYSSWVNGQVIRLNGGEYPCTAGLFNELKQVTDDQWNALEAMIKSVKGS</sequence>
<keyword evidence="3" id="KW-1185">Reference proteome</keyword>
<dbReference type="Gene3D" id="3.40.50.720">
    <property type="entry name" value="NAD(P)-binding Rossmann-like Domain"/>
    <property type="match status" value="1"/>
</dbReference>
<organism evidence="2 3">
    <name type="scientific">Lymnaea stagnalis</name>
    <name type="common">Great pond snail</name>
    <name type="synonym">Helix stagnalis</name>
    <dbReference type="NCBI Taxonomy" id="6523"/>
    <lineage>
        <taxon>Eukaryota</taxon>
        <taxon>Metazoa</taxon>
        <taxon>Spiralia</taxon>
        <taxon>Lophotrochozoa</taxon>
        <taxon>Mollusca</taxon>
        <taxon>Gastropoda</taxon>
        <taxon>Heterobranchia</taxon>
        <taxon>Euthyneura</taxon>
        <taxon>Panpulmonata</taxon>
        <taxon>Hygrophila</taxon>
        <taxon>Lymnaeoidea</taxon>
        <taxon>Lymnaeidae</taxon>
        <taxon>Lymnaea</taxon>
    </lineage>
</organism>
<proteinExistence type="predicted"/>
<dbReference type="EMBL" id="CAXITT010000045">
    <property type="protein sequence ID" value="CAL1529271.1"/>
    <property type="molecule type" value="Genomic_DNA"/>
</dbReference>
<dbReference type="CDD" id="cd05369">
    <property type="entry name" value="TER_DECR_SDR_a"/>
    <property type="match status" value="1"/>
</dbReference>
<protein>
    <recommendedName>
        <fullName evidence="4">2,4-dienoyl-CoA reductase, mitochondrial</fullName>
    </recommendedName>
</protein>
<keyword evidence="1" id="KW-0560">Oxidoreductase</keyword>
<dbReference type="InterPro" id="IPR002347">
    <property type="entry name" value="SDR_fam"/>
</dbReference>